<dbReference type="InterPro" id="IPR048851">
    <property type="entry name" value="PaaA2_dom"/>
</dbReference>
<proteinExistence type="predicted"/>
<evidence type="ECO:0000259" key="1">
    <source>
        <dbReference type="Pfam" id="PF21217"/>
    </source>
</evidence>
<dbReference type="Proteomes" id="UP000297555">
    <property type="component" value="Unassembled WGS sequence"/>
</dbReference>
<dbReference type="Gene3D" id="6.20.450.20">
    <property type="match status" value="1"/>
</dbReference>
<name>A0A4Y8VKF1_9PSED</name>
<evidence type="ECO:0000313" key="2">
    <source>
        <dbReference type="EMBL" id="TFH80972.1"/>
    </source>
</evidence>
<dbReference type="AlphaFoldDB" id="A0A4Y8VKF1"/>
<dbReference type="EMBL" id="SPDQ01000013">
    <property type="protein sequence ID" value="TFH80972.1"/>
    <property type="molecule type" value="Genomic_DNA"/>
</dbReference>
<dbReference type="Pfam" id="PF21217">
    <property type="entry name" value="PaaA2"/>
    <property type="match status" value="1"/>
</dbReference>
<sequence>MSILHSPFYSDFDSEEEAESYDRWFRAKVQEALDDPNPGIPHEEAMMRLDQLLEERRKNRRAAA</sequence>
<evidence type="ECO:0000313" key="3">
    <source>
        <dbReference type="Proteomes" id="UP000297555"/>
    </source>
</evidence>
<organism evidence="2 3">
    <name type="scientific">Pseudomonas kribbensis</name>
    <dbReference type="NCBI Taxonomy" id="1628086"/>
    <lineage>
        <taxon>Bacteria</taxon>
        <taxon>Pseudomonadati</taxon>
        <taxon>Pseudomonadota</taxon>
        <taxon>Gammaproteobacteria</taxon>
        <taxon>Pseudomonadales</taxon>
        <taxon>Pseudomonadaceae</taxon>
        <taxon>Pseudomonas</taxon>
    </lineage>
</organism>
<dbReference type="OrthoDB" id="3174560at2"/>
<gene>
    <name evidence="2" type="ORF">E4J90_12000</name>
</gene>
<reference evidence="2 3" key="1">
    <citation type="submission" date="2019-03" db="EMBL/GenBank/DDBJ databases">
        <title>Draft genome sequence of humic substances-degrading Pseudomonas kribbensis CHA-19 from forest soil.</title>
        <authorList>
            <person name="Kim D."/>
        </authorList>
    </citation>
    <scope>NUCLEOTIDE SEQUENCE [LARGE SCALE GENOMIC DNA]</scope>
    <source>
        <strain evidence="2 3">CHA-19</strain>
    </source>
</reference>
<protein>
    <submittedName>
        <fullName evidence="2">Stability determinant</fullName>
    </submittedName>
</protein>
<comment type="caution">
    <text evidence="2">The sequence shown here is derived from an EMBL/GenBank/DDBJ whole genome shotgun (WGS) entry which is preliminary data.</text>
</comment>
<feature type="domain" description="Stability determinant" evidence="1">
    <location>
        <begin position="16"/>
        <end position="47"/>
    </location>
</feature>
<accession>A0A4Y8VKF1</accession>
<dbReference type="RefSeq" id="WP_085710147.1">
    <property type="nucleotide sequence ID" value="NZ_SPDQ01000013.1"/>
</dbReference>